<comment type="caution">
    <text evidence="3">The sequence shown here is derived from an EMBL/GenBank/DDBJ whole genome shotgun (WGS) entry which is preliminary data.</text>
</comment>
<proteinExistence type="predicted"/>
<organism evidence="3 4">
    <name type="scientific">Leptospira ilyithenensis</name>
    <dbReference type="NCBI Taxonomy" id="2484901"/>
    <lineage>
        <taxon>Bacteria</taxon>
        <taxon>Pseudomonadati</taxon>
        <taxon>Spirochaetota</taxon>
        <taxon>Spirochaetia</taxon>
        <taxon>Leptospirales</taxon>
        <taxon>Leptospiraceae</taxon>
        <taxon>Leptospira</taxon>
    </lineage>
</organism>
<evidence type="ECO:0000313" key="3">
    <source>
        <dbReference type="EMBL" id="TGN10572.1"/>
    </source>
</evidence>
<evidence type="ECO:0000313" key="4">
    <source>
        <dbReference type="Proteomes" id="UP000298264"/>
    </source>
</evidence>
<protein>
    <submittedName>
        <fullName evidence="3">Pilus assembly protein PilZ</fullName>
    </submittedName>
</protein>
<dbReference type="InterPro" id="IPR009875">
    <property type="entry name" value="PilZ_domain"/>
</dbReference>
<dbReference type="InterPro" id="IPR005509">
    <property type="entry name" value="AfsA_hotdog_dom"/>
</dbReference>
<reference evidence="3" key="1">
    <citation type="journal article" date="2019" name="PLoS Negl. Trop. Dis.">
        <title>Revisiting the worldwide diversity of Leptospira species in the environment.</title>
        <authorList>
            <person name="Vincent A.T."/>
            <person name="Schiettekatte O."/>
            <person name="Bourhy P."/>
            <person name="Veyrier F.J."/>
            <person name="Picardeau M."/>
        </authorList>
    </citation>
    <scope>NUCLEOTIDE SEQUENCE [LARGE SCALE GENOMIC DNA]</scope>
    <source>
        <strain evidence="3">201400974</strain>
    </source>
</reference>
<dbReference type="RefSeq" id="WP_135764202.1">
    <property type="nucleotide sequence ID" value="NZ_RQHV01000043.1"/>
</dbReference>
<evidence type="ECO:0000259" key="1">
    <source>
        <dbReference type="Pfam" id="PF03756"/>
    </source>
</evidence>
<feature type="domain" description="PilZ" evidence="2">
    <location>
        <begin position="311"/>
        <end position="406"/>
    </location>
</feature>
<evidence type="ECO:0000259" key="2">
    <source>
        <dbReference type="Pfam" id="PF07238"/>
    </source>
</evidence>
<feature type="domain" description="A-factor biosynthesis hotdog" evidence="1">
    <location>
        <begin position="166"/>
        <end position="280"/>
    </location>
</feature>
<dbReference type="GO" id="GO:0035438">
    <property type="term" value="F:cyclic-di-GMP binding"/>
    <property type="evidence" value="ECO:0007669"/>
    <property type="project" value="InterPro"/>
</dbReference>
<dbReference type="EMBL" id="RQHV01000043">
    <property type="protein sequence ID" value="TGN10572.1"/>
    <property type="molecule type" value="Genomic_DNA"/>
</dbReference>
<dbReference type="Pfam" id="PF03756">
    <property type="entry name" value="AfsA"/>
    <property type="match status" value="1"/>
</dbReference>
<dbReference type="OrthoDB" id="325143at2"/>
<keyword evidence="4" id="KW-1185">Reference proteome</keyword>
<sequence length="419" mass="48881">MISPNKIEIPNTIPLSKIYTRTFFQEDSLVSNIRRALQREIPVDIFESRVIPATTIQERIFLSNYYEKRNGINGLVYSLKSIPLKISIETAETILGEANIDEEQKKFLFNLYVLNEEEGKYILKSTVTEADEIKILQMFKQKAFHIRNVEKAMISEILERIPEVPKKDTFFANLYIPPTHKFFSPPNLKHISGMQITEAARQFGIACHHIYGRVPFEGVTFLLQYLNAEFFQYAKLNMPIKMRTILKEVKYNKEKQWNYSSLEITVYQENVEISKISMAATILPLKVYKRLKSGQEEVYEIDPRFRLIDKFKNNISIRDNGKKFVCTIENMSQNGFMVKASGKHPGDLSDKDNLEFFMHFDIAGFVHGKCKLLWVKEDDHNEDTYFAGFGIEEISELDTENLKESIARYGRLIEEREIF</sequence>
<accession>A0A4R9LRP7</accession>
<name>A0A4R9LRP7_9LEPT</name>
<gene>
    <name evidence="3" type="ORF">EHS11_09815</name>
</gene>
<dbReference type="Pfam" id="PF07238">
    <property type="entry name" value="PilZ"/>
    <property type="match status" value="1"/>
</dbReference>
<dbReference type="Proteomes" id="UP000298264">
    <property type="component" value="Unassembled WGS sequence"/>
</dbReference>
<dbReference type="AlphaFoldDB" id="A0A4R9LRP7"/>